<name>A0A497EYK5_9CREN</name>
<protein>
    <recommendedName>
        <fullName evidence="3">Sjogrens syndrome scleroderma autoantigen 1</fullName>
    </recommendedName>
</protein>
<evidence type="ECO:0000313" key="2">
    <source>
        <dbReference type="Proteomes" id="UP000268446"/>
    </source>
</evidence>
<accession>A0A497EYK5</accession>
<evidence type="ECO:0000313" key="1">
    <source>
        <dbReference type="EMBL" id="RLE52276.1"/>
    </source>
</evidence>
<dbReference type="EMBL" id="QMQZ01000005">
    <property type="protein sequence ID" value="RLE52276.1"/>
    <property type="molecule type" value="Genomic_DNA"/>
</dbReference>
<dbReference type="Proteomes" id="UP000268446">
    <property type="component" value="Unassembled WGS sequence"/>
</dbReference>
<gene>
    <name evidence="1" type="ORF">DRJ20_00400</name>
</gene>
<dbReference type="InterPro" id="IPR009563">
    <property type="entry name" value="SSSCA1"/>
</dbReference>
<dbReference type="Pfam" id="PF06677">
    <property type="entry name" value="Auto_anti-p27"/>
    <property type="match status" value="1"/>
</dbReference>
<evidence type="ECO:0008006" key="3">
    <source>
        <dbReference type="Google" id="ProtNLM"/>
    </source>
</evidence>
<dbReference type="AlphaFoldDB" id="A0A497EYK5"/>
<organism evidence="1 2">
    <name type="scientific">Thermoproteota archaeon</name>
    <dbReference type="NCBI Taxonomy" id="2056631"/>
    <lineage>
        <taxon>Archaea</taxon>
        <taxon>Thermoproteota</taxon>
    </lineage>
</organism>
<proteinExistence type="predicted"/>
<comment type="caution">
    <text evidence="1">The sequence shown here is derived from an EMBL/GenBank/DDBJ whole genome shotgun (WGS) entry which is preliminary data.</text>
</comment>
<sequence>MINERRNELKYMADLLRAGATMLTQICPHCKVPLFKLKSGEIICPSCGKKVLFIKKGDLRRKSSILTLTSELEEVLNMKLSEITNEIARSNDLEKTLKLLEAAKIIVDVIIRIRKLREE</sequence>
<reference evidence="1 2" key="1">
    <citation type="submission" date="2018-06" db="EMBL/GenBank/DDBJ databases">
        <title>Extensive metabolic versatility and redundancy in microbially diverse, dynamic hydrothermal sediments.</title>
        <authorList>
            <person name="Dombrowski N."/>
            <person name="Teske A."/>
            <person name="Baker B.J."/>
        </authorList>
    </citation>
    <scope>NUCLEOTIDE SEQUENCE [LARGE SCALE GENOMIC DNA]</scope>
    <source>
        <strain evidence="1">B29_G17</strain>
    </source>
</reference>